<dbReference type="STRING" id="1423792.FD09_GL000597"/>
<dbReference type="SMART" id="SM00830">
    <property type="entry name" value="CM_2"/>
    <property type="match status" value="1"/>
</dbReference>
<reference evidence="3 4" key="1">
    <citation type="journal article" date="2015" name="Genome Announc.">
        <title>Expanding the biotechnology potential of lactobacilli through comparative genomics of 213 strains and associated genera.</title>
        <authorList>
            <person name="Sun Z."/>
            <person name="Harris H.M."/>
            <person name="McCann A."/>
            <person name="Guo C."/>
            <person name="Argimon S."/>
            <person name="Zhang W."/>
            <person name="Yang X."/>
            <person name="Jeffery I.B."/>
            <person name="Cooney J.C."/>
            <person name="Kagawa T.F."/>
            <person name="Liu W."/>
            <person name="Song Y."/>
            <person name="Salvetti E."/>
            <person name="Wrobel A."/>
            <person name="Rasinkangas P."/>
            <person name="Parkhill J."/>
            <person name="Rea M.C."/>
            <person name="O'Sullivan O."/>
            <person name="Ritari J."/>
            <person name="Douillard F.P."/>
            <person name="Paul Ross R."/>
            <person name="Yang R."/>
            <person name="Briner A.E."/>
            <person name="Felis G.E."/>
            <person name="de Vos W.M."/>
            <person name="Barrangou R."/>
            <person name="Klaenhammer T.R."/>
            <person name="Caufield P.W."/>
            <person name="Cui Y."/>
            <person name="Zhang H."/>
            <person name="O'Toole P.W."/>
        </authorList>
    </citation>
    <scope>NUCLEOTIDE SEQUENCE [LARGE SCALE GENOMIC DNA]</scope>
    <source>
        <strain evidence="3 4">DSM 12744</strain>
    </source>
</reference>
<evidence type="ECO:0000256" key="1">
    <source>
        <dbReference type="ARBA" id="ARBA00023235"/>
    </source>
</evidence>
<keyword evidence="1" id="KW-0413">Isomerase</keyword>
<dbReference type="PANTHER" id="PTHR38041:SF1">
    <property type="entry name" value="CHORISMATE MUTASE"/>
    <property type="match status" value="1"/>
</dbReference>
<keyword evidence="4" id="KW-1185">Reference proteome</keyword>
<dbReference type="Gene3D" id="1.20.59.10">
    <property type="entry name" value="Chorismate mutase"/>
    <property type="match status" value="1"/>
</dbReference>
<dbReference type="InterPro" id="IPR036979">
    <property type="entry name" value="CM_dom_sf"/>
</dbReference>
<dbReference type="PROSITE" id="PS51168">
    <property type="entry name" value="CHORISMATE_MUT_2"/>
    <property type="match status" value="1"/>
</dbReference>
<accession>A0A0R1N4L3</accession>
<dbReference type="PANTHER" id="PTHR38041">
    <property type="entry name" value="CHORISMATE MUTASE"/>
    <property type="match status" value="1"/>
</dbReference>
<dbReference type="InterPro" id="IPR002701">
    <property type="entry name" value="CM_II_prokaryot"/>
</dbReference>
<evidence type="ECO:0000313" key="4">
    <source>
        <dbReference type="Proteomes" id="UP000051330"/>
    </source>
</evidence>
<dbReference type="Pfam" id="PF01817">
    <property type="entry name" value="CM_2"/>
    <property type="match status" value="1"/>
</dbReference>
<evidence type="ECO:0000259" key="2">
    <source>
        <dbReference type="PROSITE" id="PS51168"/>
    </source>
</evidence>
<sequence>MAEEETNKELKKWRDQINAVDAQIVPLLEKRLAAAKQIAQIKHTHQLALTNRGREKEILETLASSVNDETLAPYIRELYQDVFLVSKQYQAKVIKELQDQEK</sequence>
<dbReference type="OrthoDB" id="9802281at2"/>
<comment type="caution">
    <text evidence="3">The sequence shown here is derived from an EMBL/GenBank/DDBJ whole genome shotgun (WGS) entry which is preliminary data.</text>
</comment>
<feature type="domain" description="Chorismate mutase" evidence="2">
    <location>
        <begin position="4"/>
        <end position="94"/>
    </location>
</feature>
<dbReference type="Proteomes" id="UP000051330">
    <property type="component" value="Unassembled WGS sequence"/>
</dbReference>
<protein>
    <recommendedName>
        <fullName evidence="2">Chorismate mutase domain-containing protein</fullName>
    </recommendedName>
</protein>
<name>A0A0R1N4L3_9LACO</name>
<dbReference type="AlphaFoldDB" id="A0A0R1N4L3"/>
<dbReference type="PATRIC" id="fig|1423792.3.peg.609"/>
<dbReference type="GO" id="GO:0009697">
    <property type="term" value="P:salicylic acid biosynthetic process"/>
    <property type="evidence" value="ECO:0007669"/>
    <property type="project" value="TreeGrafter"/>
</dbReference>
<dbReference type="InterPro" id="IPR036263">
    <property type="entry name" value="Chorismate_II_sf"/>
</dbReference>
<dbReference type="GO" id="GO:0004106">
    <property type="term" value="F:chorismate mutase activity"/>
    <property type="evidence" value="ECO:0007669"/>
    <property type="project" value="InterPro"/>
</dbReference>
<dbReference type="RefSeq" id="WP_057821363.1">
    <property type="nucleotide sequence ID" value="NZ_AZEC01000011.1"/>
</dbReference>
<dbReference type="SUPFAM" id="SSF48600">
    <property type="entry name" value="Chorismate mutase II"/>
    <property type="match status" value="1"/>
</dbReference>
<dbReference type="InterPro" id="IPR051331">
    <property type="entry name" value="Chorismate_mutase-related"/>
</dbReference>
<dbReference type="GO" id="GO:0046417">
    <property type="term" value="P:chorismate metabolic process"/>
    <property type="evidence" value="ECO:0007669"/>
    <property type="project" value="InterPro"/>
</dbReference>
<organism evidence="3 4">
    <name type="scientific">Schleiferilactobacillus perolens DSM 12744</name>
    <dbReference type="NCBI Taxonomy" id="1423792"/>
    <lineage>
        <taxon>Bacteria</taxon>
        <taxon>Bacillati</taxon>
        <taxon>Bacillota</taxon>
        <taxon>Bacilli</taxon>
        <taxon>Lactobacillales</taxon>
        <taxon>Lactobacillaceae</taxon>
        <taxon>Schleiferilactobacillus</taxon>
    </lineage>
</organism>
<evidence type="ECO:0000313" key="3">
    <source>
        <dbReference type="EMBL" id="KRL11675.1"/>
    </source>
</evidence>
<proteinExistence type="predicted"/>
<dbReference type="EMBL" id="AZEC01000011">
    <property type="protein sequence ID" value="KRL11675.1"/>
    <property type="molecule type" value="Genomic_DNA"/>
</dbReference>
<gene>
    <name evidence="3" type="ORF">FD09_GL000597</name>
</gene>